<evidence type="ECO:0000256" key="3">
    <source>
        <dbReference type="ARBA" id="ARBA00022989"/>
    </source>
</evidence>
<keyword evidence="4 5" id="KW-0472">Membrane</keyword>
<keyword evidence="8" id="KW-1185">Reference proteome</keyword>
<feature type="transmembrane region" description="Helical" evidence="5">
    <location>
        <begin position="114"/>
        <end position="135"/>
    </location>
</feature>
<evidence type="ECO:0000313" key="7">
    <source>
        <dbReference type="EMBL" id="MCW5320724.1"/>
    </source>
</evidence>
<comment type="caution">
    <text evidence="7">The sequence shown here is derived from an EMBL/GenBank/DDBJ whole genome shotgun (WGS) entry which is preliminary data.</text>
</comment>
<organism evidence="7 8">
    <name type="scientific">Verminephrobacter aporrectodeae subsp. tuberculatae</name>
    <dbReference type="NCBI Taxonomy" id="1110392"/>
    <lineage>
        <taxon>Bacteria</taxon>
        <taxon>Pseudomonadati</taxon>
        <taxon>Pseudomonadota</taxon>
        <taxon>Betaproteobacteria</taxon>
        <taxon>Burkholderiales</taxon>
        <taxon>Comamonadaceae</taxon>
        <taxon>Verminephrobacter</taxon>
    </lineage>
</organism>
<name>A0ABT3KQX6_9BURK</name>
<dbReference type="InterPro" id="IPR025423">
    <property type="entry name" value="TMEM205-like"/>
</dbReference>
<feature type="transmembrane region" description="Helical" evidence="5">
    <location>
        <begin position="52"/>
        <end position="70"/>
    </location>
</feature>
<dbReference type="Pfam" id="PF13664">
    <property type="entry name" value="DUF4149"/>
    <property type="match status" value="1"/>
</dbReference>
<feature type="transmembrane region" description="Helical" evidence="5">
    <location>
        <begin position="82"/>
        <end position="102"/>
    </location>
</feature>
<evidence type="ECO:0000256" key="5">
    <source>
        <dbReference type="SAM" id="Phobius"/>
    </source>
</evidence>
<sequence length="157" mass="16783">MRRAPGLRRRLPALAAALWWGSLSTLGLLVAPLLFAKLPTPALAGGMAAELFAAQTWVTLACGLVLLFACRPKHAAPYPWARDAMVCILGGMLLALLSQFGVAPRIVARQDLRWWHGVGTVMYAVQWCCALAVLWRILGQAPAPDGLEQRGDAAGGT</sequence>
<dbReference type="RefSeq" id="WP_265257282.1">
    <property type="nucleotide sequence ID" value="NZ_QZCV01000001.1"/>
</dbReference>
<dbReference type="Proteomes" id="UP001208935">
    <property type="component" value="Unassembled WGS sequence"/>
</dbReference>
<dbReference type="EMBL" id="QZCW01000001">
    <property type="protein sequence ID" value="MCW5320724.1"/>
    <property type="molecule type" value="Genomic_DNA"/>
</dbReference>
<accession>A0ABT3KQX6</accession>
<evidence type="ECO:0000256" key="2">
    <source>
        <dbReference type="ARBA" id="ARBA00022692"/>
    </source>
</evidence>
<proteinExistence type="predicted"/>
<keyword evidence="3 5" id="KW-1133">Transmembrane helix</keyword>
<evidence type="ECO:0000259" key="6">
    <source>
        <dbReference type="Pfam" id="PF13664"/>
    </source>
</evidence>
<evidence type="ECO:0000256" key="4">
    <source>
        <dbReference type="ARBA" id="ARBA00023136"/>
    </source>
</evidence>
<gene>
    <name evidence="7" type="ORF">D5039_05935</name>
</gene>
<evidence type="ECO:0000256" key="1">
    <source>
        <dbReference type="ARBA" id="ARBA00004370"/>
    </source>
</evidence>
<reference evidence="8" key="1">
    <citation type="submission" date="2023-07" db="EMBL/GenBank/DDBJ databases">
        <title>Verminephrobacter genomes.</title>
        <authorList>
            <person name="Lund M.B."/>
        </authorList>
    </citation>
    <scope>NUCLEOTIDE SEQUENCE [LARGE SCALE GENOMIC DNA]</scope>
    <source>
        <strain evidence="8">AtM5-05</strain>
    </source>
</reference>
<evidence type="ECO:0000313" key="8">
    <source>
        <dbReference type="Proteomes" id="UP001208935"/>
    </source>
</evidence>
<keyword evidence="2 5" id="KW-0812">Transmembrane</keyword>
<protein>
    <submittedName>
        <fullName evidence="7">DUF4149 domain-containing protein</fullName>
    </submittedName>
</protein>
<feature type="domain" description="TMEM205-like" evidence="6">
    <location>
        <begin position="14"/>
        <end position="112"/>
    </location>
</feature>
<comment type="subcellular location">
    <subcellularLocation>
        <location evidence="1">Membrane</location>
    </subcellularLocation>
</comment>